<dbReference type="PROSITE" id="PS00280">
    <property type="entry name" value="BPTI_KUNITZ_1"/>
    <property type="match status" value="1"/>
</dbReference>
<proteinExistence type="predicted"/>
<feature type="chain" id="PRO_5002146947" evidence="4">
    <location>
        <begin position="21"/>
        <end position="96"/>
    </location>
</feature>
<keyword evidence="7" id="KW-1185">Reference proteome</keyword>
<evidence type="ECO:0000256" key="1">
    <source>
        <dbReference type="ARBA" id="ARBA00022690"/>
    </source>
</evidence>
<evidence type="ECO:0000256" key="4">
    <source>
        <dbReference type="SAM" id="SignalP"/>
    </source>
</evidence>
<dbReference type="SMART" id="SM00131">
    <property type="entry name" value="KU"/>
    <property type="match status" value="1"/>
</dbReference>
<dbReference type="PROSITE" id="PS50279">
    <property type="entry name" value="BPTI_KUNITZ_2"/>
    <property type="match status" value="1"/>
</dbReference>
<gene>
    <name evidence="6" type="ORF">ANCDUO_09918</name>
</gene>
<sequence>MRPFFFAFFLVVFPVGTVGGYQHAVSSQQAAKGQQNLMLDQQRVLDERYYYNVDSGQCEQFTYDGCSDGLNNFDTKKECKKACHVKSVKSVYHYHP</sequence>
<dbReference type="Proteomes" id="UP000054047">
    <property type="component" value="Unassembled WGS sequence"/>
</dbReference>
<evidence type="ECO:0000313" key="6">
    <source>
        <dbReference type="EMBL" id="KIH59838.1"/>
    </source>
</evidence>
<organism evidence="6 7">
    <name type="scientific">Ancylostoma duodenale</name>
    <dbReference type="NCBI Taxonomy" id="51022"/>
    <lineage>
        <taxon>Eukaryota</taxon>
        <taxon>Metazoa</taxon>
        <taxon>Ecdysozoa</taxon>
        <taxon>Nematoda</taxon>
        <taxon>Chromadorea</taxon>
        <taxon>Rhabditida</taxon>
        <taxon>Rhabditina</taxon>
        <taxon>Rhabditomorpha</taxon>
        <taxon>Strongyloidea</taxon>
        <taxon>Ancylostomatidae</taxon>
        <taxon>Ancylostomatinae</taxon>
        <taxon>Ancylostoma</taxon>
    </lineage>
</organism>
<accession>A0A0C2CSM9</accession>
<keyword evidence="2" id="KW-0722">Serine protease inhibitor</keyword>
<dbReference type="GO" id="GO:0005615">
    <property type="term" value="C:extracellular space"/>
    <property type="evidence" value="ECO:0007669"/>
    <property type="project" value="TreeGrafter"/>
</dbReference>
<dbReference type="InterPro" id="IPR050098">
    <property type="entry name" value="TFPI/VKTCI-like"/>
</dbReference>
<dbReference type="EMBL" id="KN731568">
    <property type="protein sequence ID" value="KIH59838.1"/>
    <property type="molecule type" value="Genomic_DNA"/>
</dbReference>
<dbReference type="OrthoDB" id="5871431at2759"/>
<reference evidence="6 7" key="1">
    <citation type="submission" date="2013-12" db="EMBL/GenBank/DDBJ databases">
        <title>Draft genome of the parsitic nematode Ancylostoma duodenale.</title>
        <authorList>
            <person name="Mitreva M."/>
        </authorList>
    </citation>
    <scope>NUCLEOTIDE SEQUENCE [LARGE SCALE GENOMIC DNA]</scope>
    <source>
        <strain evidence="6 7">Zhejiang</strain>
    </source>
</reference>
<evidence type="ECO:0000313" key="7">
    <source>
        <dbReference type="Proteomes" id="UP000054047"/>
    </source>
</evidence>
<feature type="signal peptide" evidence="4">
    <location>
        <begin position="1"/>
        <end position="20"/>
    </location>
</feature>
<dbReference type="PANTHER" id="PTHR10083:SF374">
    <property type="entry name" value="BPTI_KUNITZ INHIBITOR DOMAIN-CONTAINING PROTEIN"/>
    <property type="match status" value="1"/>
</dbReference>
<keyword evidence="1" id="KW-0646">Protease inhibitor</keyword>
<dbReference type="InterPro" id="IPR002223">
    <property type="entry name" value="Kunitz_BPTI"/>
</dbReference>
<dbReference type="AlphaFoldDB" id="A0A0C2CSM9"/>
<dbReference type="InterPro" id="IPR020901">
    <property type="entry name" value="Prtase_inh_Kunz-CS"/>
</dbReference>
<dbReference type="SUPFAM" id="SSF57362">
    <property type="entry name" value="BPTI-like"/>
    <property type="match status" value="1"/>
</dbReference>
<dbReference type="CDD" id="cd00109">
    <property type="entry name" value="Kunitz-type"/>
    <property type="match status" value="1"/>
</dbReference>
<dbReference type="GO" id="GO:0004867">
    <property type="term" value="F:serine-type endopeptidase inhibitor activity"/>
    <property type="evidence" value="ECO:0007669"/>
    <property type="project" value="UniProtKB-KW"/>
</dbReference>
<dbReference type="InterPro" id="IPR036880">
    <property type="entry name" value="Kunitz_BPTI_sf"/>
</dbReference>
<keyword evidence="3" id="KW-1015">Disulfide bond</keyword>
<keyword evidence="4" id="KW-0732">Signal</keyword>
<name>A0A0C2CSM9_9BILA</name>
<evidence type="ECO:0000256" key="2">
    <source>
        <dbReference type="ARBA" id="ARBA00022900"/>
    </source>
</evidence>
<evidence type="ECO:0000259" key="5">
    <source>
        <dbReference type="PROSITE" id="PS50279"/>
    </source>
</evidence>
<dbReference type="Pfam" id="PF00014">
    <property type="entry name" value="Kunitz_BPTI"/>
    <property type="match status" value="1"/>
</dbReference>
<protein>
    <submittedName>
        <fullName evidence="6">Kunitz/Bovine pancreatic trypsin inhibitor domain protein</fullName>
    </submittedName>
</protein>
<dbReference type="Gene3D" id="4.10.410.10">
    <property type="entry name" value="Pancreatic trypsin inhibitor Kunitz domain"/>
    <property type="match status" value="1"/>
</dbReference>
<feature type="domain" description="BPTI/Kunitz inhibitor" evidence="5">
    <location>
        <begin position="48"/>
        <end position="83"/>
    </location>
</feature>
<evidence type="ECO:0000256" key="3">
    <source>
        <dbReference type="ARBA" id="ARBA00023157"/>
    </source>
</evidence>
<dbReference type="PANTHER" id="PTHR10083">
    <property type="entry name" value="KUNITZ-TYPE PROTEASE INHIBITOR-RELATED"/>
    <property type="match status" value="1"/>
</dbReference>